<evidence type="ECO:0000313" key="1">
    <source>
        <dbReference type="EMBL" id="TCP38062.1"/>
    </source>
</evidence>
<gene>
    <name evidence="1" type="ORF">EV662_1226</name>
</gene>
<organism evidence="1 2">
    <name type="scientific">Rhodovulum marinum</name>
    <dbReference type="NCBI Taxonomy" id="320662"/>
    <lineage>
        <taxon>Bacteria</taxon>
        <taxon>Pseudomonadati</taxon>
        <taxon>Pseudomonadota</taxon>
        <taxon>Alphaproteobacteria</taxon>
        <taxon>Rhodobacterales</taxon>
        <taxon>Paracoccaceae</taxon>
        <taxon>Rhodovulum</taxon>
    </lineage>
</organism>
<dbReference type="EMBL" id="SLXP01000022">
    <property type="protein sequence ID" value="TCP38062.1"/>
    <property type="molecule type" value="Genomic_DNA"/>
</dbReference>
<sequence length="81" mass="9170">MILPTKHVRTERAIIGIGGELLDLLREPMTVSRLWNEVRERRTVAAPAAPIDYDWFVLALDFLFLIGAVESKRGLVVRAEP</sequence>
<accession>A0A4R2PQI0</accession>
<keyword evidence="2" id="KW-1185">Reference proteome</keyword>
<dbReference type="AlphaFoldDB" id="A0A4R2PQI0"/>
<dbReference type="InterPro" id="IPR046897">
    <property type="entry name" value="ABC-3C_MC6"/>
</dbReference>
<name>A0A4R2PQI0_9RHOB</name>
<proteinExistence type="predicted"/>
<comment type="caution">
    <text evidence="1">The sequence shown here is derived from an EMBL/GenBank/DDBJ whole genome shotgun (WGS) entry which is preliminary data.</text>
</comment>
<evidence type="ECO:0000313" key="2">
    <source>
        <dbReference type="Proteomes" id="UP000294835"/>
    </source>
</evidence>
<dbReference type="Pfam" id="PF20293">
    <property type="entry name" value="MC6"/>
    <property type="match status" value="1"/>
</dbReference>
<dbReference type="Proteomes" id="UP000294835">
    <property type="component" value="Unassembled WGS sequence"/>
</dbReference>
<reference evidence="1 2" key="1">
    <citation type="submission" date="2019-03" db="EMBL/GenBank/DDBJ databases">
        <title>Genomic Encyclopedia of Type Strains, Phase IV (KMG-IV): sequencing the most valuable type-strain genomes for metagenomic binning, comparative biology and taxonomic classification.</title>
        <authorList>
            <person name="Goeker M."/>
        </authorList>
    </citation>
    <scope>NUCLEOTIDE SEQUENCE [LARGE SCALE GENOMIC DNA]</scope>
    <source>
        <strain evidence="1 2">DSM 18063</strain>
    </source>
</reference>
<dbReference type="OrthoDB" id="4555046at2"/>
<dbReference type="RefSeq" id="WP_132466244.1">
    <property type="nucleotide sequence ID" value="NZ_SLXP01000022.1"/>
</dbReference>
<protein>
    <submittedName>
        <fullName evidence="1">Uncharacterized protein</fullName>
    </submittedName>
</protein>